<sequence length="426" mass="47531">MARTKRTKRSKKKPEATSSAPPLASKSLNRVRKRARKKVKKLGEGEDSALPPQPESEANCTDATPAVTPGENPADTNTGTDGAPEDNKQPAEKSSGFIFMCNSRTKPECYRYRVFGLPPGKKESVEKIKPGTKLFLYDFDLKVLYGVYQADSQGALDLEPDAFGGRFTAQVKFKIDRDCLPLPEATFKHAIQENYFSKGKFSPELNPKQVHELLSLFRSVPSPLPQTPASQYVHRQRSPTHHLPPPEPYMPSYMAHPTSPELRYISQVSPVGDPYANAPVIPQNPQHLPLSTRPTSFPYYRALPPNPYYPAPPVNVYYPPPPTEPRYLGHQSRPPYHVAVPLYYPENAIPNARIRYRLVPEIIPDDRPSTREGELAPQAVHGSEPYNPDHATIPAIQQPGREVPTPQGSATFPSLYSYASAIPWHQ</sequence>
<gene>
    <name evidence="3" type="ORF">ZIOFF_066000</name>
</gene>
<feature type="region of interest" description="Disordered" evidence="1">
    <location>
        <begin position="1"/>
        <end position="95"/>
    </location>
</feature>
<evidence type="ECO:0000259" key="2">
    <source>
        <dbReference type="PROSITE" id="PS51222"/>
    </source>
</evidence>
<dbReference type="Pfam" id="PF10539">
    <property type="entry name" value="Dev_Cell_Death"/>
    <property type="match status" value="1"/>
</dbReference>
<dbReference type="PANTHER" id="PTHR46444:SF19">
    <property type="entry name" value="OS02G0745600 PROTEIN"/>
    <property type="match status" value="1"/>
</dbReference>
<keyword evidence="4" id="KW-1185">Reference proteome</keyword>
<dbReference type="PROSITE" id="PS51222">
    <property type="entry name" value="DCD"/>
    <property type="match status" value="1"/>
</dbReference>
<dbReference type="PANTHER" id="PTHR46444">
    <property type="entry name" value="DCD (DEVELOPMENT AND CELL DEATH) DOMAIN PROTEIN-RELATED"/>
    <property type="match status" value="1"/>
</dbReference>
<evidence type="ECO:0000256" key="1">
    <source>
        <dbReference type="SAM" id="MobiDB-lite"/>
    </source>
</evidence>
<dbReference type="AlphaFoldDB" id="A0A8J5F2V2"/>
<feature type="compositionally biased region" description="Basic and acidic residues" evidence="1">
    <location>
        <begin position="365"/>
        <end position="374"/>
    </location>
</feature>
<dbReference type="InterPro" id="IPR013989">
    <property type="entry name" value="Dev_and_cell_death_domain"/>
</dbReference>
<feature type="region of interest" description="Disordered" evidence="1">
    <location>
        <begin position="365"/>
        <end position="409"/>
    </location>
</feature>
<feature type="compositionally biased region" description="Basic residues" evidence="1">
    <location>
        <begin position="1"/>
        <end position="12"/>
    </location>
</feature>
<comment type="caution">
    <text evidence="3">The sequence shown here is derived from an EMBL/GenBank/DDBJ whole genome shotgun (WGS) entry which is preliminary data.</text>
</comment>
<feature type="domain" description="DCD" evidence="2">
    <location>
        <begin position="92"/>
        <end position="219"/>
    </location>
</feature>
<protein>
    <recommendedName>
        <fullName evidence="2">DCD domain-containing protein</fullName>
    </recommendedName>
</protein>
<dbReference type="Proteomes" id="UP000734854">
    <property type="component" value="Unassembled WGS sequence"/>
</dbReference>
<reference evidence="3 4" key="1">
    <citation type="submission" date="2020-08" db="EMBL/GenBank/DDBJ databases">
        <title>Plant Genome Project.</title>
        <authorList>
            <person name="Zhang R.-G."/>
        </authorList>
    </citation>
    <scope>NUCLEOTIDE SEQUENCE [LARGE SCALE GENOMIC DNA]</scope>
    <source>
        <tissue evidence="3">Rhizome</tissue>
    </source>
</reference>
<name>A0A8J5F2V2_ZINOF</name>
<dbReference type="SMART" id="SM00767">
    <property type="entry name" value="DCD"/>
    <property type="match status" value="1"/>
</dbReference>
<evidence type="ECO:0000313" key="4">
    <source>
        <dbReference type="Proteomes" id="UP000734854"/>
    </source>
</evidence>
<dbReference type="EMBL" id="JACMSC010000018">
    <property type="protein sequence ID" value="KAG6476753.1"/>
    <property type="molecule type" value="Genomic_DNA"/>
</dbReference>
<evidence type="ECO:0000313" key="3">
    <source>
        <dbReference type="EMBL" id="KAG6476753.1"/>
    </source>
</evidence>
<proteinExistence type="predicted"/>
<accession>A0A8J5F2V2</accession>
<feature type="compositionally biased region" description="Basic residues" evidence="1">
    <location>
        <begin position="29"/>
        <end position="40"/>
    </location>
</feature>
<dbReference type="OrthoDB" id="1920894at2759"/>
<organism evidence="3 4">
    <name type="scientific">Zingiber officinale</name>
    <name type="common">Ginger</name>
    <name type="synonym">Amomum zingiber</name>
    <dbReference type="NCBI Taxonomy" id="94328"/>
    <lineage>
        <taxon>Eukaryota</taxon>
        <taxon>Viridiplantae</taxon>
        <taxon>Streptophyta</taxon>
        <taxon>Embryophyta</taxon>
        <taxon>Tracheophyta</taxon>
        <taxon>Spermatophyta</taxon>
        <taxon>Magnoliopsida</taxon>
        <taxon>Liliopsida</taxon>
        <taxon>Zingiberales</taxon>
        <taxon>Zingiberaceae</taxon>
        <taxon>Zingiber</taxon>
    </lineage>
</organism>